<dbReference type="OMA" id="QPNTVNE"/>
<keyword evidence="3" id="KW-0677">Repeat</keyword>
<name>A0A8S1JPQ9_PARPR</name>
<evidence type="ECO:0000256" key="4">
    <source>
        <dbReference type="ARBA" id="ARBA00022989"/>
    </source>
</evidence>
<dbReference type="PROSITE" id="PS50920">
    <property type="entry name" value="SOLCAR"/>
    <property type="match status" value="1"/>
</dbReference>
<keyword evidence="5" id="KW-0472">Membrane</keyword>
<evidence type="ECO:0000256" key="1">
    <source>
        <dbReference type="ARBA" id="ARBA00006375"/>
    </source>
</evidence>
<dbReference type="InterPro" id="IPR050391">
    <property type="entry name" value="Mito_Metabolite_Transporter"/>
</dbReference>
<dbReference type="AlphaFoldDB" id="A0A8S1JPQ9"/>
<dbReference type="GO" id="GO:0016020">
    <property type="term" value="C:membrane"/>
    <property type="evidence" value="ECO:0007669"/>
    <property type="project" value="UniProtKB-UniRule"/>
</dbReference>
<comment type="similarity">
    <text evidence="1">Belongs to the mitochondrial carrier (TC 2.A.29) family.</text>
</comment>
<keyword evidence="7" id="KW-1185">Reference proteome</keyword>
<evidence type="ECO:0000256" key="2">
    <source>
        <dbReference type="ARBA" id="ARBA00022448"/>
    </source>
</evidence>
<protein>
    <submittedName>
        <fullName evidence="6">Uncharacterized protein</fullName>
    </submittedName>
</protein>
<reference evidence="6" key="1">
    <citation type="submission" date="2021-01" db="EMBL/GenBank/DDBJ databases">
        <authorList>
            <consortium name="Genoscope - CEA"/>
            <person name="William W."/>
        </authorList>
    </citation>
    <scope>NUCLEOTIDE SEQUENCE</scope>
</reference>
<keyword evidence="2" id="KW-0813">Transport</keyword>
<evidence type="ECO:0000313" key="7">
    <source>
        <dbReference type="Proteomes" id="UP000688137"/>
    </source>
</evidence>
<sequence>MFFELDDIRRRHSLYFDCYNAGVWTDAPENSLRWNYTRGAISGLLGSVVGEAWHNFYENWKLLLRKYEQPNTVKELYNFSKATVNLENFKRSMGTRMQFAFASGGIDWALRLAAFRAVNHGWQRTWGTFEYGFLRKIPGTMFISLLTAPIGIPFEVARMAYYADKTFPKELQKGYTSFFNALWRIPFEEGPYYFYKNSFPLFARNFFQTLTLLYSFDWMKDKLSVLTRVAEIPYFPVKVLNCFLSTYLAILTSYSLSQVTREMVELWPKPNGVCPYDGNYRKAATHIWYARNLNNYFPGMLRNYASRQFLPMFVTLWWADSFGLFTYWKIDMFSGAGSNTWEDSFC</sequence>
<organism evidence="6 7">
    <name type="scientific">Paramecium primaurelia</name>
    <dbReference type="NCBI Taxonomy" id="5886"/>
    <lineage>
        <taxon>Eukaryota</taxon>
        <taxon>Sar</taxon>
        <taxon>Alveolata</taxon>
        <taxon>Ciliophora</taxon>
        <taxon>Intramacronucleata</taxon>
        <taxon>Oligohymenophorea</taxon>
        <taxon>Peniculida</taxon>
        <taxon>Parameciidae</taxon>
        <taxon>Paramecium</taxon>
    </lineage>
</organism>
<dbReference type="InterPro" id="IPR018108">
    <property type="entry name" value="MCP_transmembrane"/>
</dbReference>
<gene>
    <name evidence="6" type="ORF">PPRIM_AZ9-3.1.T0060163</name>
</gene>
<keyword evidence="4" id="KW-1133">Transmembrane helix</keyword>
<evidence type="ECO:0000256" key="3">
    <source>
        <dbReference type="ARBA" id="ARBA00022737"/>
    </source>
</evidence>
<evidence type="ECO:0000313" key="6">
    <source>
        <dbReference type="EMBL" id="CAD8044081.1"/>
    </source>
</evidence>
<dbReference type="Proteomes" id="UP000688137">
    <property type="component" value="Unassembled WGS sequence"/>
</dbReference>
<feature type="repeat" description="Solcar" evidence="5">
    <location>
        <begin position="131"/>
        <end position="222"/>
    </location>
</feature>
<proteinExistence type="inferred from homology"/>
<dbReference type="PANTHER" id="PTHR45618">
    <property type="entry name" value="MITOCHONDRIAL DICARBOXYLATE CARRIER-RELATED"/>
    <property type="match status" value="1"/>
</dbReference>
<dbReference type="EMBL" id="CAJJDM010000003">
    <property type="protein sequence ID" value="CAD8044081.1"/>
    <property type="molecule type" value="Genomic_DNA"/>
</dbReference>
<keyword evidence="5" id="KW-0812">Transmembrane</keyword>
<evidence type="ECO:0000256" key="5">
    <source>
        <dbReference type="PROSITE-ProRule" id="PRU00282"/>
    </source>
</evidence>
<comment type="caution">
    <text evidence="6">The sequence shown here is derived from an EMBL/GenBank/DDBJ whole genome shotgun (WGS) entry which is preliminary data.</text>
</comment>
<accession>A0A8S1JPQ9</accession>